<dbReference type="PANTHER" id="PTHR33223:SF10">
    <property type="entry name" value="AMINOTRANSFERASE-LIKE PLANT MOBILE DOMAIN-CONTAINING PROTEIN"/>
    <property type="match status" value="1"/>
</dbReference>
<reference evidence="1" key="1">
    <citation type="submission" date="2021-01" db="EMBL/GenBank/DDBJ databases">
        <authorList>
            <person name="Lovell J.T."/>
            <person name="Bentley N."/>
            <person name="Bhattarai G."/>
            <person name="Jenkins J.W."/>
            <person name="Sreedasyam A."/>
            <person name="Alarcon Y."/>
            <person name="Bock C."/>
            <person name="Boston L."/>
            <person name="Carlson J."/>
            <person name="Cervantes K."/>
            <person name="Clermont K."/>
            <person name="Krom N."/>
            <person name="Kubenka K."/>
            <person name="Mamidi S."/>
            <person name="Mattison C."/>
            <person name="Monteros M."/>
            <person name="Pisani C."/>
            <person name="Plott C."/>
            <person name="Rajasekar S."/>
            <person name="Rhein H.S."/>
            <person name="Rohla C."/>
            <person name="Song M."/>
            <person name="Hilaire R.S."/>
            <person name="Shu S."/>
            <person name="Wells L."/>
            <person name="Wang X."/>
            <person name="Webber J."/>
            <person name="Heerema R.J."/>
            <person name="Klein P."/>
            <person name="Conner P."/>
            <person name="Grauke L."/>
            <person name="Grimwood J."/>
            <person name="Schmutz J."/>
            <person name="Randall J.J."/>
        </authorList>
    </citation>
    <scope>NUCLEOTIDE SEQUENCE</scope>
    <source>
        <tissue evidence="1">Leaf</tissue>
    </source>
</reference>
<name>A0A922FPF1_CARIL</name>
<protein>
    <recommendedName>
        <fullName evidence="3">Retrotransposon gag domain-containing protein</fullName>
    </recommendedName>
</protein>
<dbReference type="PANTHER" id="PTHR33223">
    <property type="entry name" value="CCHC-TYPE DOMAIN-CONTAINING PROTEIN"/>
    <property type="match status" value="1"/>
</dbReference>
<dbReference type="EMBL" id="CM031826">
    <property type="protein sequence ID" value="KAG6726029.1"/>
    <property type="molecule type" value="Genomic_DNA"/>
</dbReference>
<accession>A0A922FPF1</accession>
<dbReference type="AlphaFoldDB" id="A0A922FPF1"/>
<comment type="caution">
    <text evidence="1">The sequence shown here is derived from an EMBL/GenBank/DDBJ whole genome shotgun (WGS) entry which is preliminary data.</text>
</comment>
<organism evidence="1 2">
    <name type="scientific">Carya illinoinensis</name>
    <name type="common">Pecan</name>
    <dbReference type="NCBI Taxonomy" id="32201"/>
    <lineage>
        <taxon>Eukaryota</taxon>
        <taxon>Viridiplantae</taxon>
        <taxon>Streptophyta</taxon>
        <taxon>Embryophyta</taxon>
        <taxon>Tracheophyta</taxon>
        <taxon>Spermatophyta</taxon>
        <taxon>Magnoliopsida</taxon>
        <taxon>eudicotyledons</taxon>
        <taxon>Gunneridae</taxon>
        <taxon>Pentapetalae</taxon>
        <taxon>rosids</taxon>
        <taxon>fabids</taxon>
        <taxon>Fagales</taxon>
        <taxon>Juglandaceae</taxon>
        <taxon>Carya</taxon>
    </lineage>
</organism>
<proteinExistence type="predicted"/>
<evidence type="ECO:0000313" key="2">
    <source>
        <dbReference type="Proteomes" id="UP000811246"/>
    </source>
</evidence>
<evidence type="ECO:0000313" key="1">
    <source>
        <dbReference type="EMBL" id="KAG6726029.1"/>
    </source>
</evidence>
<evidence type="ECO:0008006" key="3">
    <source>
        <dbReference type="Google" id="ProtNLM"/>
    </source>
</evidence>
<dbReference type="Proteomes" id="UP000811246">
    <property type="component" value="Chromosome 2"/>
</dbReference>
<gene>
    <name evidence="1" type="ORF">I3842_02G060400</name>
</gene>
<sequence length="107" mass="12011">MGSSSIVDQLLVNTSLPYRAWVMAVPLPPTFQVLPTEVYDRTQDSVEHFETFKANNMLHGFPGGVACRAFLLTLKGPVRTWFSSLVLGSIDNFDEMVRLFLTHFMAS</sequence>